<keyword evidence="2" id="KW-1185">Reference proteome</keyword>
<dbReference type="EMBL" id="JBAMMX010000028">
    <property type="protein sequence ID" value="KAK6911659.1"/>
    <property type="molecule type" value="Genomic_DNA"/>
</dbReference>
<comment type="caution">
    <text evidence="1">The sequence shown here is derived from an EMBL/GenBank/DDBJ whole genome shotgun (WGS) entry which is preliminary data.</text>
</comment>
<evidence type="ECO:0000313" key="2">
    <source>
        <dbReference type="Proteomes" id="UP001370490"/>
    </source>
</evidence>
<protein>
    <submittedName>
        <fullName evidence="1">Uncharacterized protein</fullName>
    </submittedName>
</protein>
<evidence type="ECO:0000313" key="1">
    <source>
        <dbReference type="EMBL" id="KAK6911659.1"/>
    </source>
</evidence>
<dbReference type="Proteomes" id="UP001370490">
    <property type="component" value="Unassembled WGS sequence"/>
</dbReference>
<organism evidence="1 2">
    <name type="scientific">Dillenia turbinata</name>
    <dbReference type="NCBI Taxonomy" id="194707"/>
    <lineage>
        <taxon>Eukaryota</taxon>
        <taxon>Viridiplantae</taxon>
        <taxon>Streptophyta</taxon>
        <taxon>Embryophyta</taxon>
        <taxon>Tracheophyta</taxon>
        <taxon>Spermatophyta</taxon>
        <taxon>Magnoliopsida</taxon>
        <taxon>eudicotyledons</taxon>
        <taxon>Gunneridae</taxon>
        <taxon>Pentapetalae</taxon>
        <taxon>Dilleniales</taxon>
        <taxon>Dilleniaceae</taxon>
        <taxon>Dillenia</taxon>
    </lineage>
</organism>
<sequence length="61" mass="6894">MVKSLCQYQGKDLDELVEPALLFYGRKKILDNTPLPLHLEKEKNPVLLTSPSKFPGKLAID</sequence>
<reference evidence="1 2" key="1">
    <citation type="submission" date="2023-12" db="EMBL/GenBank/DDBJ databases">
        <title>A high-quality genome assembly for Dillenia turbinata (Dilleniales).</title>
        <authorList>
            <person name="Chanderbali A."/>
        </authorList>
    </citation>
    <scope>NUCLEOTIDE SEQUENCE [LARGE SCALE GENOMIC DNA]</scope>
    <source>
        <strain evidence="1">LSX21</strain>
        <tissue evidence="1">Leaf</tissue>
    </source>
</reference>
<dbReference type="AlphaFoldDB" id="A0AAN8UF56"/>
<accession>A0AAN8UF56</accession>
<feature type="non-terminal residue" evidence="1">
    <location>
        <position position="61"/>
    </location>
</feature>
<name>A0AAN8UF56_9MAGN</name>
<proteinExistence type="predicted"/>
<gene>
    <name evidence="1" type="ORF">RJ641_023752</name>
</gene>